<comment type="function">
    <text evidence="6 7">Catalyzes a reversible aldol reaction between acetaldehyde and D-glyceraldehyde 3-phosphate to generate 2-deoxy-D-ribose 5-phosphate.</text>
</comment>
<dbReference type="InterPro" id="IPR028581">
    <property type="entry name" value="DeoC_typeI"/>
</dbReference>
<dbReference type="GO" id="GO:0004139">
    <property type="term" value="F:deoxyribose-phosphate aldolase activity"/>
    <property type="evidence" value="ECO:0007669"/>
    <property type="project" value="UniProtKB-UniRule"/>
</dbReference>
<dbReference type="FunFam" id="3.20.20.70:FF:000044">
    <property type="entry name" value="Deoxyribose-phosphate aldolase"/>
    <property type="match status" value="1"/>
</dbReference>
<dbReference type="GO" id="GO:0005737">
    <property type="term" value="C:cytoplasm"/>
    <property type="evidence" value="ECO:0007669"/>
    <property type="project" value="UniProtKB-SubCell"/>
</dbReference>
<dbReference type="NCBIfam" id="TIGR00126">
    <property type="entry name" value="deoC"/>
    <property type="match status" value="1"/>
</dbReference>
<gene>
    <name evidence="7 8" type="primary">deoC</name>
    <name evidence="8" type="ORF">HMPREF0044_0702</name>
</gene>
<dbReference type="RefSeq" id="WP_006546474.1">
    <property type="nucleotide sequence ID" value="NZ_DS999543.1"/>
</dbReference>
<comment type="caution">
    <text evidence="8">The sequence shown here is derived from an EMBL/GenBank/DDBJ whole genome shotgun (WGS) entry which is preliminary data.</text>
</comment>
<dbReference type="EC" id="4.1.2.4" evidence="7"/>
<dbReference type="Gene3D" id="3.20.20.70">
    <property type="entry name" value="Aldolase class I"/>
    <property type="match status" value="1"/>
</dbReference>
<dbReference type="GO" id="GO:0006018">
    <property type="term" value="P:2-deoxyribose 1-phosphate catabolic process"/>
    <property type="evidence" value="ECO:0007669"/>
    <property type="project" value="UniProtKB-UniRule"/>
</dbReference>
<dbReference type="InterPro" id="IPR002915">
    <property type="entry name" value="DeoC/FbaB/LacD_aldolase"/>
</dbReference>
<dbReference type="SMART" id="SM01133">
    <property type="entry name" value="DeoC"/>
    <property type="match status" value="1"/>
</dbReference>
<comment type="catalytic activity">
    <reaction evidence="5 7">
        <text>2-deoxy-D-ribose 5-phosphate = D-glyceraldehyde 3-phosphate + acetaldehyde</text>
        <dbReference type="Rhea" id="RHEA:12821"/>
        <dbReference type="ChEBI" id="CHEBI:15343"/>
        <dbReference type="ChEBI" id="CHEBI:59776"/>
        <dbReference type="ChEBI" id="CHEBI:62877"/>
        <dbReference type="EC" id="4.1.2.4"/>
    </reaction>
</comment>
<proteinExistence type="inferred from homology"/>
<evidence type="ECO:0000256" key="1">
    <source>
        <dbReference type="ARBA" id="ARBA00010936"/>
    </source>
</evidence>
<dbReference type="AlphaFoldDB" id="C0W0V9"/>
<dbReference type="STRING" id="525245.HMPREF0044_0702"/>
<comment type="pathway">
    <text evidence="7">Carbohydrate degradation; 2-deoxy-D-ribose 1-phosphate degradation; D-glyceraldehyde 3-phosphate and acetaldehyde from 2-deoxy-alpha-D-ribose 1-phosphate: step 2/2.</text>
</comment>
<evidence type="ECO:0000256" key="5">
    <source>
        <dbReference type="ARBA" id="ARBA00048791"/>
    </source>
</evidence>
<evidence type="ECO:0000256" key="7">
    <source>
        <dbReference type="HAMAP-Rule" id="MF_00114"/>
    </source>
</evidence>
<dbReference type="HOGENOM" id="CLU_053595_0_1_11"/>
<keyword evidence="4 7" id="KW-0704">Schiff base</keyword>
<dbReference type="CDD" id="cd00959">
    <property type="entry name" value="DeoC"/>
    <property type="match status" value="1"/>
</dbReference>
<dbReference type="eggNOG" id="COG0274">
    <property type="taxonomic scope" value="Bacteria"/>
</dbReference>
<dbReference type="Pfam" id="PF01791">
    <property type="entry name" value="DeoC"/>
    <property type="match status" value="1"/>
</dbReference>
<feature type="active site" description="Proton donor/acceptor" evidence="7">
    <location>
        <position position="90"/>
    </location>
</feature>
<dbReference type="PANTHER" id="PTHR10889">
    <property type="entry name" value="DEOXYRIBOSE-PHOSPHATE ALDOLASE"/>
    <property type="match status" value="1"/>
</dbReference>
<evidence type="ECO:0000256" key="3">
    <source>
        <dbReference type="ARBA" id="ARBA00023239"/>
    </source>
</evidence>
<dbReference type="InterPro" id="IPR013785">
    <property type="entry name" value="Aldolase_TIM"/>
</dbReference>
<dbReference type="HAMAP" id="MF_00114">
    <property type="entry name" value="DeoC_type1"/>
    <property type="match status" value="1"/>
</dbReference>
<dbReference type="GO" id="GO:0009264">
    <property type="term" value="P:deoxyribonucleotide catabolic process"/>
    <property type="evidence" value="ECO:0007669"/>
    <property type="project" value="UniProtKB-UniRule"/>
</dbReference>
<evidence type="ECO:0000256" key="6">
    <source>
        <dbReference type="ARBA" id="ARBA00056337"/>
    </source>
</evidence>
<dbReference type="SUPFAM" id="SSF51569">
    <property type="entry name" value="Aldolase"/>
    <property type="match status" value="1"/>
</dbReference>
<feature type="active site" description="Proton donor/acceptor" evidence="7">
    <location>
        <position position="182"/>
    </location>
</feature>
<keyword evidence="9" id="KW-1185">Reference proteome</keyword>
<comment type="subcellular location">
    <subcellularLocation>
        <location evidence="7">Cytoplasm</location>
    </subcellularLocation>
</comment>
<dbReference type="EMBL" id="ACFG01000030">
    <property type="protein sequence ID" value="EEH63683.1"/>
    <property type="molecule type" value="Genomic_DNA"/>
</dbReference>
<feature type="active site" description="Schiff-base intermediate with acetaldehyde" evidence="7">
    <location>
        <position position="153"/>
    </location>
</feature>
<dbReference type="OrthoDB" id="6579831at2"/>
<evidence type="ECO:0000313" key="8">
    <source>
        <dbReference type="EMBL" id="EEH63683.1"/>
    </source>
</evidence>
<keyword evidence="2 7" id="KW-0963">Cytoplasm</keyword>
<evidence type="ECO:0000256" key="2">
    <source>
        <dbReference type="ARBA" id="ARBA00022490"/>
    </source>
</evidence>
<comment type="similarity">
    <text evidence="1 7">Belongs to the DeoC/FbaB aldolase family. DeoC type 1 subfamily.</text>
</comment>
<evidence type="ECO:0000256" key="4">
    <source>
        <dbReference type="ARBA" id="ARBA00023270"/>
    </source>
</evidence>
<sequence length="216" mass="22142">MTQLSKYVDHTALAAAATPADIKKLAAEAKEHEFFSVCVNPVYVPLAKAELAGSDVKVCTVIGFPLGASSSAVKALETKQAIADGADEVDMVIQIGAAKAGDYQTVEADIRAVVEAANGAALVKVILETCLLSNEQIVETCLAAKRAGAEYVKTSTGFSTHGATIEAVKLMRETVGEEMGVKASGGIRTAADFNAMITAGASRIGASAGPILLEGN</sequence>
<organism evidence="8 9">
    <name type="scientific">Gleimia coleocanis DSM 15436</name>
    <dbReference type="NCBI Taxonomy" id="525245"/>
    <lineage>
        <taxon>Bacteria</taxon>
        <taxon>Bacillati</taxon>
        <taxon>Actinomycetota</taxon>
        <taxon>Actinomycetes</taxon>
        <taxon>Actinomycetales</taxon>
        <taxon>Actinomycetaceae</taxon>
        <taxon>Gleimia</taxon>
    </lineage>
</organism>
<dbReference type="PANTHER" id="PTHR10889:SF1">
    <property type="entry name" value="DEOXYRIBOSE-PHOSPHATE ALDOLASE"/>
    <property type="match status" value="1"/>
</dbReference>
<keyword evidence="3 7" id="KW-0456">Lyase</keyword>
<name>C0W0V9_9ACTO</name>
<protein>
    <recommendedName>
        <fullName evidence="7">Deoxyribose-phosphate aldolase</fullName>
        <shortName evidence="7">DERA</shortName>
        <ecNumber evidence="7">4.1.2.4</ecNumber>
    </recommendedName>
    <alternativeName>
        <fullName evidence="7">2-deoxy-D-ribose 5-phosphate aldolase</fullName>
    </alternativeName>
    <alternativeName>
        <fullName evidence="7">Phosphodeoxyriboaldolase</fullName>
        <shortName evidence="7">Deoxyriboaldolase</shortName>
    </alternativeName>
</protein>
<dbReference type="GO" id="GO:0016052">
    <property type="term" value="P:carbohydrate catabolic process"/>
    <property type="evidence" value="ECO:0007669"/>
    <property type="project" value="TreeGrafter"/>
</dbReference>
<dbReference type="PIRSF" id="PIRSF001357">
    <property type="entry name" value="DeoC"/>
    <property type="match status" value="1"/>
</dbReference>
<evidence type="ECO:0000313" key="9">
    <source>
        <dbReference type="Proteomes" id="UP000010301"/>
    </source>
</evidence>
<reference evidence="8 9" key="1">
    <citation type="submission" date="2009-01" db="EMBL/GenBank/DDBJ databases">
        <authorList>
            <person name="Qin X."/>
            <person name="Bachman B."/>
            <person name="Battles P."/>
            <person name="Bell A."/>
            <person name="Bess C."/>
            <person name="Bickham C."/>
            <person name="Chaboub L."/>
            <person name="Chen D."/>
            <person name="Coyle M."/>
            <person name="Deiros D.R."/>
            <person name="Dinh H."/>
            <person name="Forbes L."/>
            <person name="Fowler G."/>
            <person name="Francisco L."/>
            <person name="Fu Q."/>
            <person name="Gubbala S."/>
            <person name="Hale W."/>
            <person name="Han Y."/>
            <person name="Hemphill L."/>
            <person name="Highlander S.K."/>
            <person name="Hirani K."/>
            <person name="Hogues M."/>
            <person name="Jackson L."/>
            <person name="Jakkamsetti A."/>
            <person name="Javaid M."/>
            <person name="Jiang H."/>
            <person name="Korchina V."/>
            <person name="Kovar C."/>
            <person name="Lara F."/>
            <person name="Lee S."/>
            <person name="Mata R."/>
            <person name="Mathew T."/>
            <person name="Moen C."/>
            <person name="Morales K."/>
            <person name="Munidasa M."/>
            <person name="Nazareth L."/>
            <person name="Ngo R."/>
            <person name="Nguyen L."/>
            <person name="Okwuonu G."/>
            <person name="Ongeri F."/>
            <person name="Patil S."/>
            <person name="Petrosino J."/>
            <person name="Pham C."/>
            <person name="Pham P."/>
            <person name="Pu L.-L."/>
            <person name="Puazo M."/>
            <person name="Raj R."/>
            <person name="Reid J."/>
            <person name="Rouhana J."/>
            <person name="Saada N."/>
            <person name="Shang Y."/>
            <person name="Simmons D."/>
            <person name="Thornton R."/>
            <person name="Warren J."/>
            <person name="Weissenberger G."/>
            <person name="Zhang J."/>
            <person name="Zhang L."/>
            <person name="Zhou C."/>
            <person name="Zhu D."/>
            <person name="Muzny D."/>
            <person name="Worley K."/>
            <person name="Gibbs R."/>
        </authorList>
    </citation>
    <scope>NUCLEOTIDE SEQUENCE [LARGE SCALE GENOMIC DNA]</scope>
    <source>
        <strain evidence="8 9">DSM 15436</strain>
    </source>
</reference>
<accession>C0W0V9</accession>
<dbReference type="UniPathway" id="UPA00002">
    <property type="reaction ID" value="UER00468"/>
</dbReference>
<dbReference type="InterPro" id="IPR011343">
    <property type="entry name" value="DeoC"/>
</dbReference>
<dbReference type="Proteomes" id="UP000010301">
    <property type="component" value="Unassembled WGS sequence"/>
</dbReference>